<keyword evidence="2" id="KW-0238">DNA-binding</keyword>
<evidence type="ECO:0000256" key="2">
    <source>
        <dbReference type="ARBA" id="ARBA00023125"/>
    </source>
</evidence>
<dbReference type="InterPro" id="IPR014710">
    <property type="entry name" value="RmlC-like_jellyroll"/>
</dbReference>
<evidence type="ECO:0000313" key="8">
    <source>
        <dbReference type="Proteomes" id="UP000199318"/>
    </source>
</evidence>
<dbReference type="PRINTS" id="PR00034">
    <property type="entry name" value="HTHCRP"/>
</dbReference>
<feature type="domain" description="HTH crp-type" evidence="6">
    <location>
        <begin position="145"/>
        <end position="210"/>
    </location>
</feature>
<dbReference type="RefSeq" id="WP_093071572.1">
    <property type="nucleotide sequence ID" value="NZ_BJVE01000056.1"/>
</dbReference>
<dbReference type="PANTHER" id="PTHR24567:SF26">
    <property type="entry name" value="REGULATORY PROTEIN YEIL"/>
    <property type="match status" value="1"/>
</dbReference>
<evidence type="ECO:0000256" key="4">
    <source>
        <dbReference type="ARBA" id="ARBA00023163"/>
    </source>
</evidence>
<organism evidence="7 8">
    <name type="scientific">Salisediminibacterium halotolerans</name>
    <dbReference type="NCBI Taxonomy" id="517425"/>
    <lineage>
        <taxon>Bacteria</taxon>
        <taxon>Bacillati</taxon>
        <taxon>Bacillota</taxon>
        <taxon>Bacilli</taxon>
        <taxon>Bacillales</taxon>
        <taxon>Bacillaceae</taxon>
        <taxon>Salisediminibacterium</taxon>
    </lineage>
</organism>
<sequence>MWEKELLNTAMFESLQEEDVRSVIEMSREVRLKDKEILFHEGDEKHSFYAIGEGTMLISKLTEDGDESLINVLGKGEVFPHAGLFDKTPYPGTAQAKKQVRVLAIPVQGLEELIYNRPEMAIRMIQVLNHKLHYLQKKLNEVLSLDVSSRLHSAFSHLYDVQGKRIDLTHQEIGNIIGATRETVSRQLKKWERAGWLEVRKDCVEIIDEEKFQP</sequence>
<evidence type="ECO:0000313" key="7">
    <source>
        <dbReference type="EMBL" id="SER43829.1"/>
    </source>
</evidence>
<dbReference type="InterPro" id="IPR050397">
    <property type="entry name" value="Env_Response_Regulators"/>
</dbReference>
<accession>A0A1H9P7S5</accession>
<evidence type="ECO:0000256" key="1">
    <source>
        <dbReference type="ARBA" id="ARBA00023015"/>
    </source>
</evidence>
<reference evidence="8" key="1">
    <citation type="submission" date="2016-10" db="EMBL/GenBank/DDBJ databases">
        <authorList>
            <person name="de Groot N.N."/>
        </authorList>
    </citation>
    <scope>NUCLEOTIDE SEQUENCE [LARGE SCALE GENOMIC DNA]</scope>
    <source>
        <strain evidence="8">10nlg</strain>
    </source>
</reference>
<keyword evidence="8" id="KW-1185">Reference proteome</keyword>
<dbReference type="GO" id="GO:0005829">
    <property type="term" value="C:cytosol"/>
    <property type="evidence" value="ECO:0007669"/>
    <property type="project" value="TreeGrafter"/>
</dbReference>
<evidence type="ECO:0000256" key="3">
    <source>
        <dbReference type="ARBA" id="ARBA00023159"/>
    </source>
</evidence>
<dbReference type="OrthoDB" id="9810708at2"/>
<keyword evidence="3" id="KW-0010">Activator</keyword>
<dbReference type="Gene3D" id="2.60.120.10">
    <property type="entry name" value="Jelly Rolls"/>
    <property type="match status" value="1"/>
</dbReference>
<dbReference type="PANTHER" id="PTHR24567">
    <property type="entry name" value="CRP FAMILY TRANSCRIPTIONAL REGULATORY PROTEIN"/>
    <property type="match status" value="1"/>
</dbReference>
<dbReference type="STRING" id="1464123.SAMN05444126_101101"/>
<keyword evidence="4" id="KW-0804">Transcription</keyword>
<dbReference type="SMART" id="SM00100">
    <property type="entry name" value="cNMP"/>
    <property type="match status" value="1"/>
</dbReference>
<dbReference type="InterPro" id="IPR000595">
    <property type="entry name" value="cNMP-bd_dom"/>
</dbReference>
<keyword evidence="1" id="KW-0805">Transcription regulation</keyword>
<dbReference type="SUPFAM" id="SSF51206">
    <property type="entry name" value="cAMP-binding domain-like"/>
    <property type="match status" value="1"/>
</dbReference>
<dbReference type="Proteomes" id="UP000199318">
    <property type="component" value="Unassembled WGS sequence"/>
</dbReference>
<protein>
    <submittedName>
        <fullName evidence="7">CRP/FNR family transcriptional regulator, anaerobic regulatory protein</fullName>
    </submittedName>
</protein>
<dbReference type="InterPro" id="IPR018490">
    <property type="entry name" value="cNMP-bd_dom_sf"/>
</dbReference>
<dbReference type="InterPro" id="IPR036390">
    <property type="entry name" value="WH_DNA-bd_sf"/>
</dbReference>
<evidence type="ECO:0000259" key="6">
    <source>
        <dbReference type="PROSITE" id="PS51063"/>
    </source>
</evidence>
<dbReference type="Pfam" id="PF00027">
    <property type="entry name" value="cNMP_binding"/>
    <property type="match status" value="1"/>
</dbReference>
<dbReference type="PROSITE" id="PS51063">
    <property type="entry name" value="HTH_CRP_2"/>
    <property type="match status" value="1"/>
</dbReference>
<proteinExistence type="predicted"/>
<dbReference type="CDD" id="cd00038">
    <property type="entry name" value="CAP_ED"/>
    <property type="match status" value="1"/>
</dbReference>
<dbReference type="AlphaFoldDB" id="A0A1H9P7S5"/>
<dbReference type="SMART" id="SM00419">
    <property type="entry name" value="HTH_CRP"/>
    <property type="match status" value="1"/>
</dbReference>
<dbReference type="InterPro" id="IPR036388">
    <property type="entry name" value="WH-like_DNA-bd_sf"/>
</dbReference>
<dbReference type="Gene3D" id="1.10.10.10">
    <property type="entry name" value="Winged helix-like DNA-binding domain superfamily/Winged helix DNA-binding domain"/>
    <property type="match status" value="1"/>
</dbReference>
<dbReference type="PROSITE" id="PS50042">
    <property type="entry name" value="CNMP_BINDING_3"/>
    <property type="match status" value="1"/>
</dbReference>
<dbReference type="Pfam" id="PF13545">
    <property type="entry name" value="HTH_Crp_2"/>
    <property type="match status" value="1"/>
</dbReference>
<name>A0A1H9P7S5_9BACI</name>
<dbReference type="SUPFAM" id="SSF46785">
    <property type="entry name" value="Winged helix' DNA-binding domain"/>
    <property type="match status" value="1"/>
</dbReference>
<dbReference type="GO" id="GO:0003677">
    <property type="term" value="F:DNA binding"/>
    <property type="evidence" value="ECO:0007669"/>
    <property type="project" value="UniProtKB-KW"/>
</dbReference>
<feature type="domain" description="Cyclic nucleotide-binding" evidence="5">
    <location>
        <begin position="11"/>
        <end position="131"/>
    </location>
</feature>
<comment type="caution">
    <text evidence="7">The sequence shown here is derived from an EMBL/GenBank/DDBJ whole genome shotgun (WGS) entry which is preliminary data.</text>
</comment>
<dbReference type="EMBL" id="FOGV01000001">
    <property type="protein sequence ID" value="SER43829.1"/>
    <property type="molecule type" value="Genomic_DNA"/>
</dbReference>
<dbReference type="GO" id="GO:0003700">
    <property type="term" value="F:DNA-binding transcription factor activity"/>
    <property type="evidence" value="ECO:0007669"/>
    <property type="project" value="TreeGrafter"/>
</dbReference>
<evidence type="ECO:0000259" key="5">
    <source>
        <dbReference type="PROSITE" id="PS50042"/>
    </source>
</evidence>
<dbReference type="InterPro" id="IPR012318">
    <property type="entry name" value="HTH_CRP"/>
</dbReference>
<gene>
    <name evidence="7" type="ORF">SAMN05444126_101101</name>
</gene>